<keyword evidence="1" id="KW-0472">Membrane</keyword>
<gene>
    <name evidence="2" type="ORF">MAR_035756</name>
</gene>
<reference evidence="2" key="1">
    <citation type="submission" date="2022-11" db="EMBL/GenBank/DDBJ databases">
        <title>Centuries of genome instability and evolution in soft-shell clam transmissible cancer (bioRxiv).</title>
        <authorList>
            <person name="Hart S.F.M."/>
            <person name="Yonemitsu M.A."/>
            <person name="Giersch R.M."/>
            <person name="Beal B.F."/>
            <person name="Arriagada G."/>
            <person name="Davis B.W."/>
            <person name="Ostrander E.A."/>
            <person name="Goff S.P."/>
            <person name="Metzger M.J."/>
        </authorList>
    </citation>
    <scope>NUCLEOTIDE SEQUENCE</scope>
    <source>
        <strain evidence="2">MELC-2E11</strain>
        <tissue evidence="2">Siphon/mantle</tissue>
    </source>
</reference>
<protein>
    <submittedName>
        <fullName evidence="2">Uncharacterized protein</fullName>
    </submittedName>
</protein>
<keyword evidence="3" id="KW-1185">Reference proteome</keyword>
<sequence>LNKLKHRNKLIRIADSSWAGWATILEYEKNDVASDSDSSDDKKICREEDRAISKLEKYKKLTENAFSDIGHVNSLFAVFASHKSQEGLTWRVSAVEDLSAVKSSTMRAVISPMIVQAIGADILAPDSWVQERRLPRESAILSLVKEQCVYEVPFIPHNVNPLSVATNSWSGTQRLILDLSVLNTFVKKDNFKFEDNKVAKEYLIPNVVTITFQLKAFIILIWGFDGNITDSSNTTFFGITFWSLFCPFSFFLMDCGPWLNTGEAMVKG</sequence>
<feature type="non-terminal residue" evidence="2">
    <location>
        <position position="1"/>
    </location>
</feature>
<keyword evidence="1" id="KW-1133">Transmembrane helix</keyword>
<feature type="transmembrane region" description="Helical" evidence="1">
    <location>
        <begin position="202"/>
        <end position="224"/>
    </location>
</feature>
<accession>A0ABY7ELH1</accession>
<evidence type="ECO:0000313" key="3">
    <source>
        <dbReference type="Proteomes" id="UP001164746"/>
    </source>
</evidence>
<name>A0ABY7ELH1_MYAAR</name>
<feature type="transmembrane region" description="Helical" evidence="1">
    <location>
        <begin position="236"/>
        <end position="259"/>
    </location>
</feature>
<dbReference type="EMBL" id="CP111018">
    <property type="protein sequence ID" value="WAR10680.1"/>
    <property type="molecule type" value="Genomic_DNA"/>
</dbReference>
<proteinExistence type="predicted"/>
<evidence type="ECO:0000256" key="1">
    <source>
        <dbReference type="SAM" id="Phobius"/>
    </source>
</evidence>
<organism evidence="2 3">
    <name type="scientific">Mya arenaria</name>
    <name type="common">Soft-shell clam</name>
    <dbReference type="NCBI Taxonomy" id="6604"/>
    <lineage>
        <taxon>Eukaryota</taxon>
        <taxon>Metazoa</taxon>
        <taxon>Spiralia</taxon>
        <taxon>Lophotrochozoa</taxon>
        <taxon>Mollusca</taxon>
        <taxon>Bivalvia</taxon>
        <taxon>Autobranchia</taxon>
        <taxon>Heteroconchia</taxon>
        <taxon>Euheterodonta</taxon>
        <taxon>Imparidentia</taxon>
        <taxon>Neoheterodontei</taxon>
        <taxon>Myida</taxon>
        <taxon>Myoidea</taxon>
        <taxon>Myidae</taxon>
        <taxon>Mya</taxon>
    </lineage>
</organism>
<keyword evidence="1" id="KW-0812">Transmembrane</keyword>
<evidence type="ECO:0000313" key="2">
    <source>
        <dbReference type="EMBL" id="WAR10680.1"/>
    </source>
</evidence>
<dbReference type="Proteomes" id="UP001164746">
    <property type="component" value="Chromosome 7"/>
</dbReference>